<dbReference type="PROSITE" id="PS50977">
    <property type="entry name" value="HTH_TETR_2"/>
    <property type="match status" value="1"/>
</dbReference>
<dbReference type="GO" id="GO:0000976">
    <property type="term" value="F:transcription cis-regulatory region binding"/>
    <property type="evidence" value="ECO:0007669"/>
    <property type="project" value="TreeGrafter"/>
</dbReference>
<dbReference type="RefSeq" id="WP_132876906.1">
    <property type="nucleotide sequence ID" value="NZ_SLXQ01000003.1"/>
</dbReference>
<dbReference type="PANTHER" id="PTHR30055:SF238">
    <property type="entry name" value="MYCOFACTOCIN BIOSYNTHESIS TRANSCRIPTIONAL REGULATOR MFTR-RELATED"/>
    <property type="match status" value="1"/>
</dbReference>
<dbReference type="Pfam" id="PF17754">
    <property type="entry name" value="TetR_C_14"/>
    <property type="match status" value="1"/>
</dbReference>
<dbReference type="InterPro" id="IPR009057">
    <property type="entry name" value="Homeodomain-like_sf"/>
</dbReference>
<dbReference type="AlphaFoldDB" id="A0A4R2R426"/>
<keyword evidence="3" id="KW-0804">Transcription</keyword>
<accession>A0A4R2R426</accession>
<dbReference type="Gene3D" id="1.10.357.10">
    <property type="entry name" value="Tetracycline Repressor, domain 2"/>
    <property type="match status" value="1"/>
</dbReference>
<dbReference type="InterPro" id="IPR023772">
    <property type="entry name" value="DNA-bd_HTH_TetR-type_CS"/>
</dbReference>
<proteinExistence type="predicted"/>
<sequence length="199" mass="22306">MAESSNVAVRRGGRRRSTSRAALEHLAFELFDERGFEDTTIEDIAAAAGIGRRTFFRYFPSKNDVPWGSFDEQLDVMRARFAACPAEMPLLDAVREVVVDFNRVDQAEVPWLRRRMRFILTVPALQAHSTLRYADWRLVVAEFVGERLGEPADALRPQAIAHATLGVAIAAYQQWLADPTVELTQLLDTALRALSTGFA</sequence>
<dbReference type="InterPro" id="IPR023851">
    <property type="entry name" value="Tscrpt_reg_TetR-type"/>
</dbReference>
<keyword evidence="1" id="KW-0805">Transcription regulation</keyword>
<dbReference type="GO" id="GO:0003700">
    <property type="term" value="F:DNA-binding transcription factor activity"/>
    <property type="evidence" value="ECO:0007669"/>
    <property type="project" value="TreeGrafter"/>
</dbReference>
<reference evidence="6 7" key="1">
    <citation type="submission" date="2019-03" db="EMBL/GenBank/DDBJ databases">
        <title>Genomic Encyclopedia of Type Strains, Phase IV (KMG-IV): sequencing the most valuable type-strain genomes for metagenomic binning, comparative biology and taxonomic classification.</title>
        <authorList>
            <person name="Goeker M."/>
        </authorList>
    </citation>
    <scope>NUCLEOTIDE SEQUENCE [LARGE SCALE GENOMIC DNA]</scope>
    <source>
        <strain evidence="6 7">DSM 45765</strain>
    </source>
</reference>
<dbReference type="PANTHER" id="PTHR30055">
    <property type="entry name" value="HTH-TYPE TRANSCRIPTIONAL REGULATOR RUTR"/>
    <property type="match status" value="1"/>
</dbReference>
<dbReference type="PROSITE" id="PS01081">
    <property type="entry name" value="HTH_TETR_1"/>
    <property type="match status" value="1"/>
</dbReference>
<feature type="DNA-binding region" description="H-T-H motif" evidence="4">
    <location>
        <begin position="40"/>
        <end position="59"/>
    </location>
</feature>
<dbReference type="Gene3D" id="1.10.10.60">
    <property type="entry name" value="Homeodomain-like"/>
    <property type="match status" value="1"/>
</dbReference>
<evidence type="ECO:0000259" key="5">
    <source>
        <dbReference type="PROSITE" id="PS50977"/>
    </source>
</evidence>
<dbReference type="EMBL" id="SLXQ01000003">
    <property type="protein sequence ID" value="TCP54135.1"/>
    <property type="molecule type" value="Genomic_DNA"/>
</dbReference>
<keyword evidence="7" id="KW-1185">Reference proteome</keyword>
<dbReference type="InterPro" id="IPR050109">
    <property type="entry name" value="HTH-type_TetR-like_transc_reg"/>
</dbReference>
<dbReference type="InterPro" id="IPR001647">
    <property type="entry name" value="HTH_TetR"/>
</dbReference>
<dbReference type="Pfam" id="PF00440">
    <property type="entry name" value="TetR_N"/>
    <property type="match status" value="1"/>
</dbReference>
<feature type="domain" description="HTH tetR-type" evidence="5">
    <location>
        <begin position="17"/>
        <end position="77"/>
    </location>
</feature>
<dbReference type="InterPro" id="IPR041347">
    <property type="entry name" value="MftR_C"/>
</dbReference>
<comment type="caution">
    <text evidence="6">The sequence shown here is derived from an EMBL/GenBank/DDBJ whole genome shotgun (WGS) entry which is preliminary data.</text>
</comment>
<evidence type="ECO:0000313" key="7">
    <source>
        <dbReference type="Proteomes" id="UP000294911"/>
    </source>
</evidence>
<evidence type="ECO:0000313" key="6">
    <source>
        <dbReference type="EMBL" id="TCP54135.1"/>
    </source>
</evidence>
<dbReference type="Proteomes" id="UP000294911">
    <property type="component" value="Unassembled WGS sequence"/>
</dbReference>
<dbReference type="SUPFAM" id="SSF46689">
    <property type="entry name" value="Homeodomain-like"/>
    <property type="match status" value="1"/>
</dbReference>
<dbReference type="NCBIfam" id="TIGR03968">
    <property type="entry name" value="mycofact_TetR"/>
    <property type="match status" value="1"/>
</dbReference>
<protein>
    <submittedName>
        <fullName evidence="6">TetR family transcriptional regulator</fullName>
    </submittedName>
</protein>
<evidence type="ECO:0000256" key="4">
    <source>
        <dbReference type="PROSITE-ProRule" id="PRU00335"/>
    </source>
</evidence>
<keyword evidence="2 4" id="KW-0238">DNA-binding</keyword>
<dbReference type="OrthoDB" id="956698at2"/>
<name>A0A4R2R426_9PSEU</name>
<evidence type="ECO:0000256" key="3">
    <source>
        <dbReference type="ARBA" id="ARBA00023163"/>
    </source>
</evidence>
<evidence type="ECO:0000256" key="2">
    <source>
        <dbReference type="ARBA" id="ARBA00023125"/>
    </source>
</evidence>
<dbReference type="PRINTS" id="PR00455">
    <property type="entry name" value="HTHTETR"/>
</dbReference>
<gene>
    <name evidence="6" type="ORF">EV191_103176</name>
</gene>
<organism evidence="6 7">
    <name type="scientific">Tamaricihabitans halophyticus</name>
    <dbReference type="NCBI Taxonomy" id="1262583"/>
    <lineage>
        <taxon>Bacteria</taxon>
        <taxon>Bacillati</taxon>
        <taxon>Actinomycetota</taxon>
        <taxon>Actinomycetes</taxon>
        <taxon>Pseudonocardiales</taxon>
        <taxon>Pseudonocardiaceae</taxon>
        <taxon>Tamaricihabitans</taxon>
    </lineage>
</organism>
<evidence type="ECO:0000256" key="1">
    <source>
        <dbReference type="ARBA" id="ARBA00023015"/>
    </source>
</evidence>